<organism evidence="15 16">
    <name type="scientific">Hyphomonas hirschiana VP5</name>
    <dbReference type="NCBI Taxonomy" id="1280951"/>
    <lineage>
        <taxon>Bacteria</taxon>
        <taxon>Pseudomonadati</taxon>
        <taxon>Pseudomonadota</taxon>
        <taxon>Alphaproteobacteria</taxon>
        <taxon>Hyphomonadales</taxon>
        <taxon>Hyphomonadaceae</taxon>
        <taxon>Hyphomonas</taxon>
    </lineage>
</organism>
<feature type="signal peptide" evidence="11">
    <location>
        <begin position="1"/>
        <end position="21"/>
    </location>
</feature>
<accession>A0A059FWI9</accession>
<keyword evidence="8" id="KW-0472">Membrane</keyword>
<feature type="domain" description="GspD-like N0" evidence="14">
    <location>
        <begin position="33"/>
        <end position="104"/>
    </location>
</feature>
<evidence type="ECO:0000256" key="3">
    <source>
        <dbReference type="ARBA" id="ARBA00022448"/>
    </source>
</evidence>
<evidence type="ECO:0000256" key="8">
    <source>
        <dbReference type="ARBA" id="ARBA00023136"/>
    </source>
</evidence>
<dbReference type="Pfam" id="PF03958">
    <property type="entry name" value="Secretin_N"/>
    <property type="match status" value="2"/>
</dbReference>
<evidence type="ECO:0000256" key="5">
    <source>
        <dbReference type="ARBA" id="ARBA00022692"/>
    </source>
</evidence>
<comment type="subcellular location">
    <subcellularLocation>
        <location evidence="1 10">Cell outer membrane</location>
    </subcellularLocation>
</comment>
<feature type="chain" id="PRO_5001572954" evidence="11">
    <location>
        <begin position="22"/>
        <end position="653"/>
    </location>
</feature>
<feature type="domain" description="NolW-like" evidence="13">
    <location>
        <begin position="126"/>
        <end position="185"/>
    </location>
</feature>
<dbReference type="Pfam" id="PF21305">
    <property type="entry name" value="type_II_gspD_N0"/>
    <property type="match status" value="1"/>
</dbReference>
<dbReference type="InterPro" id="IPR049371">
    <property type="entry name" value="GspD-like_N0"/>
</dbReference>
<dbReference type="Proteomes" id="UP000025061">
    <property type="component" value="Unassembled WGS sequence"/>
</dbReference>
<gene>
    <name evidence="15" type="ORF">HHI_07217</name>
</gene>
<dbReference type="Pfam" id="PF00263">
    <property type="entry name" value="Secretin"/>
    <property type="match status" value="1"/>
</dbReference>
<dbReference type="OrthoDB" id="9775455at2"/>
<comment type="similarity">
    <text evidence="2">Belongs to the bacterial secretin family. GSP D subfamily.</text>
</comment>
<proteinExistence type="inferred from homology"/>
<evidence type="ECO:0000256" key="7">
    <source>
        <dbReference type="ARBA" id="ARBA00022927"/>
    </source>
</evidence>
<evidence type="ECO:0000256" key="6">
    <source>
        <dbReference type="ARBA" id="ARBA00022729"/>
    </source>
</evidence>
<dbReference type="InterPro" id="IPR005644">
    <property type="entry name" value="NolW-like"/>
</dbReference>
<dbReference type="GO" id="GO:0015627">
    <property type="term" value="C:type II protein secretion system complex"/>
    <property type="evidence" value="ECO:0007669"/>
    <property type="project" value="InterPro"/>
</dbReference>
<dbReference type="EMBL" id="ARYI01000005">
    <property type="protein sequence ID" value="KCZ95019.1"/>
    <property type="molecule type" value="Genomic_DNA"/>
</dbReference>
<dbReference type="GO" id="GO:0015628">
    <property type="term" value="P:protein secretion by the type II secretion system"/>
    <property type="evidence" value="ECO:0007669"/>
    <property type="project" value="InterPro"/>
</dbReference>
<keyword evidence="5" id="KW-0812">Transmembrane</keyword>
<dbReference type="PRINTS" id="PR00811">
    <property type="entry name" value="BCTERIALGSPD"/>
</dbReference>
<dbReference type="InterPro" id="IPR004846">
    <property type="entry name" value="T2SS/T3SS_dom"/>
</dbReference>
<evidence type="ECO:0000259" key="14">
    <source>
        <dbReference type="Pfam" id="PF21305"/>
    </source>
</evidence>
<dbReference type="InterPro" id="IPR038591">
    <property type="entry name" value="NolW-like_sf"/>
</dbReference>
<dbReference type="PATRIC" id="fig|1280951.3.peg.1460"/>
<dbReference type="PRINTS" id="PR01032">
    <property type="entry name" value="PHAGEIV"/>
</dbReference>
<dbReference type="Gene3D" id="3.30.1370.120">
    <property type="match status" value="3"/>
</dbReference>
<sequence length="653" mass="69891">MTKRILFAAVAALSASQFATAQAPAPSQDKHVLNLEDVELNTLIEDISMLTGYTFITHPDVRRAKVSVISQTPMTTTELFQVFLTTLRIQGFAAVPAGKDTYRIVPRAIASTEAPMSGPGPNAFVTEVIKLDRANAMEAAQMIKPLLDAQGQVVANAGTNTLVVVDYASNLERVRRIIETLDRDQTVTETVPLTNVPAVEIETVLTRLQGDPSAQQGQAPSRLSAVASLTSNSIILRGDATSVERAKRVALELDATNPQRDHVRVITLNYADAEEVVPILERVANSMAMQRAPSETAPVAQTIAHHGPTNSLIISANPETILAMERVVTALDVRRPQVMVEAIIVEMSDDAARELGLQFLLAGTGGDVPFASTNFSRAAPNLLALTGALVTDAFEDPAAENPFREAAISSLTGSSGLTLGFGGTSGDNLFGVILNAVEDDTASRILSTPFGMTLNNATSALIVGQEIPVTTGQVLGEANSNPFRTVERKDIGIQLEVTPRIGENDTVRLDIRQEVSSVFGSVGTVTPDLILDKREIRASVLADDGEIIVLGGLVEQTDTLRDTKVPVLGDIPGVGRLFRSEGKAATRRNLMVFIRPTIVRNKADAQAVTQQKYLYVQAEELMREQSPAGSIDQYIREVLGTGGPATQLVQPPQ</sequence>
<keyword evidence="16" id="KW-1185">Reference proteome</keyword>
<dbReference type="GO" id="GO:0009279">
    <property type="term" value="C:cell outer membrane"/>
    <property type="evidence" value="ECO:0007669"/>
    <property type="project" value="UniProtKB-SubCell"/>
</dbReference>
<feature type="domain" description="Type II/III secretion system secretin-like" evidence="12">
    <location>
        <begin position="436"/>
        <end position="600"/>
    </location>
</feature>
<dbReference type="InterPro" id="IPR013356">
    <property type="entry name" value="T2SS_GspD"/>
</dbReference>
<dbReference type="NCBIfam" id="TIGR02517">
    <property type="entry name" value="type_II_gspD"/>
    <property type="match status" value="1"/>
</dbReference>
<evidence type="ECO:0000259" key="13">
    <source>
        <dbReference type="Pfam" id="PF03958"/>
    </source>
</evidence>
<feature type="domain" description="NolW-like" evidence="13">
    <location>
        <begin position="263"/>
        <end position="337"/>
    </location>
</feature>
<evidence type="ECO:0000256" key="1">
    <source>
        <dbReference type="ARBA" id="ARBA00004442"/>
    </source>
</evidence>
<evidence type="ECO:0000313" key="16">
    <source>
        <dbReference type="Proteomes" id="UP000025061"/>
    </source>
</evidence>
<dbReference type="AlphaFoldDB" id="A0A059FWI9"/>
<keyword evidence="6 11" id="KW-0732">Signal</keyword>
<evidence type="ECO:0000256" key="9">
    <source>
        <dbReference type="ARBA" id="ARBA00023237"/>
    </source>
</evidence>
<dbReference type="InterPro" id="IPR001775">
    <property type="entry name" value="GspD/PilQ"/>
</dbReference>
<dbReference type="InterPro" id="IPR050810">
    <property type="entry name" value="Bact_Secretion_Sys_Channel"/>
</dbReference>
<dbReference type="RefSeq" id="WP_011646866.1">
    <property type="nucleotide sequence ID" value="NZ_ARYI01000005.1"/>
</dbReference>
<reference evidence="15 16" key="1">
    <citation type="submission" date="2013-04" db="EMBL/GenBank/DDBJ databases">
        <title>Hyphomonas hirschiana VP5 Genome Sequencing.</title>
        <authorList>
            <person name="Lai Q."/>
            <person name="Shao Z."/>
        </authorList>
    </citation>
    <scope>NUCLEOTIDE SEQUENCE [LARGE SCALE GENOMIC DNA]</scope>
    <source>
        <strain evidence="15 16">VP5</strain>
    </source>
</reference>
<dbReference type="PANTHER" id="PTHR30332">
    <property type="entry name" value="PROBABLE GENERAL SECRETION PATHWAY PROTEIN D"/>
    <property type="match status" value="1"/>
</dbReference>
<dbReference type="PANTHER" id="PTHR30332:SF24">
    <property type="entry name" value="SECRETIN GSPD-RELATED"/>
    <property type="match status" value="1"/>
</dbReference>
<evidence type="ECO:0000259" key="12">
    <source>
        <dbReference type="Pfam" id="PF00263"/>
    </source>
</evidence>
<evidence type="ECO:0000256" key="2">
    <source>
        <dbReference type="ARBA" id="ARBA00006980"/>
    </source>
</evidence>
<comment type="caution">
    <text evidence="15">The sequence shown here is derived from an EMBL/GenBank/DDBJ whole genome shotgun (WGS) entry which is preliminary data.</text>
</comment>
<name>A0A059FWI9_9PROT</name>
<evidence type="ECO:0000256" key="11">
    <source>
        <dbReference type="SAM" id="SignalP"/>
    </source>
</evidence>
<evidence type="ECO:0000313" key="15">
    <source>
        <dbReference type="EMBL" id="KCZ95019.1"/>
    </source>
</evidence>
<keyword evidence="4" id="KW-1134">Transmembrane beta strand</keyword>
<protein>
    <submittedName>
        <fullName evidence="15">General secretion pathway protein D</fullName>
    </submittedName>
</protein>
<keyword evidence="9" id="KW-0998">Cell outer membrane</keyword>
<evidence type="ECO:0000256" key="4">
    <source>
        <dbReference type="ARBA" id="ARBA00022452"/>
    </source>
</evidence>
<keyword evidence="7" id="KW-0653">Protein transport</keyword>
<evidence type="ECO:0000256" key="10">
    <source>
        <dbReference type="RuleBase" id="RU004004"/>
    </source>
</evidence>
<keyword evidence="3 10" id="KW-0813">Transport</keyword>